<dbReference type="AlphaFoldDB" id="A0AAV4PMN4"/>
<name>A0AAV4PMN4_CAEEX</name>
<comment type="caution">
    <text evidence="2">The sequence shown here is derived from an EMBL/GenBank/DDBJ whole genome shotgun (WGS) entry which is preliminary data.</text>
</comment>
<feature type="region of interest" description="Disordered" evidence="1">
    <location>
        <begin position="1"/>
        <end position="20"/>
    </location>
</feature>
<evidence type="ECO:0000313" key="2">
    <source>
        <dbReference type="EMBL" id="GIX98341.1"/>
    </source>
</evidence>
<protein>
    <submittedName>
        <fullName evidence="2">Uncharacterized protein</fullName>
    </submittedName>
</protein>
<dbReference type="Proteomes" id="UP001054945">
    <property type="component" value="Unassembled WGS sequence"/>
</dbReference>
<evidence type="ECO:0000256" key="1">
    <source>
        <dbReference type="SAM" id="MobiDB-lite"/>
    </source>
</evidence>
<evidence type="ECO:0000313" key="3">
    <source>
        <dbReference type="Proteomes" id="UP001054945"/>
    </source>
</evidence>
<accession>A0AAV4PMN4</accession>
<proteinExistence type="predicted"/>
<sequence length="92" mass="10615">MSEMHVNSEENDSLKESKPHPITVALSRPVIWSCKKYKRFPDTSKKKNYMKNPHKDLFTQLSNESIWQCPQAKVIKASLGKTRRAAFLLSPL</sequence>
<feature type="compositionally biased region" description="Basic and acidic residues" evidence="1">
    <location>
        <begin position="1"/>
        <end position="19"/>
    </location>
</feature>
<dbReference type="EMBL" id="BPLR01004892">
    <property type="protein sequence ID" value="GIX98341.1"/>
    <property type="molecule type" value="Genomic_DNA"/>
</dbReference>
<gene>
    <name evidence="2" type="ORF">CEXT_175311</name>
</gene>
<organism evidence="2 3">
    <name type="scientific">Caerostris extrusa</name>
    <name type="common">Bark spider</name>
    <name type="synonym">Caerostris bankana</name>
    <dbReference type="NCBI Taxonomy" id="172846"/>
    <lineage>
        <taxon>Eukaryota</taxon>
        <taxon>Metazoa</taxon>
        <taxon>Ecdysozoa</taxon>
        <taxon>Arthropoda</taxon>
        <taxon>Chelicerata</taxon>
        <taxon>Arachnida</taxon>
        <taxon>Araneae</taxon>
        <taxon>Araneomorphae</taxon>
        <taxon>Entelegynae</taxon>
        <taxon>Araneoidea</taxon>
        <taxon>Araneidae</taxon>
        <taxon>Caerostris</taxon>
    </lineage>
</organism>
<reference evidence="2 3" key="1">
    <citation type="submission" date="2021-06" db="EMBL/GenBank/DDBJ databases">
        <title>Caerostris extrusa draft genome.</title>
        <authorList>
            <person name="Kono N."/>
            <person name="Arakawa K."/>
        </authorList>
    </citation>
    <scope>NUCLEOTIDE SEQUENCE [LARGE SCALE GENOMIC DNA]</scope>
</reference>
<keyword evidence="3" id="KW-1185">Reference proteome</keyword>